<dbReference type="EMBL" id="CP000828">
    <property type="protein sequence ID" value="ABW30264.1"/>
    <property type="molecule type" value="Genomic_DNA"/>
</dbReference>
<proteinExistence type="predicted"/>
<dbReference type="AlphaFoldDB" id="B0CAR3"/>
<evidence type="ECO:0000313" key="2">
    <source>
        <dbReference type="EMBL" id="ABW30264.1"/>
    </source>
</evidence>
<dbReference type="HOGENOM" id="CLU_142668_4_0_3"/>
<dbReference type="STRING" id="329726.AM1_5307"/>
<dbReference type="RefSeq" id="WP_010477369.1">
    <property type="nucleotide sequence ID" value="NC_009925.1"/>
</dbReference>
<accession>B0CAR3</accession>
<keyword evidence="3" id="KW-1185">Reference proteome</keyword>
<dbReference type="KEGG" id="amr:AM1_5307"/>
<feature type="coiled-coil region" evidence="1">
    <location>
        <begin position="8"/>
        <end position="61"/>
    </location>
</feature>
<protein>
    <submittedName>
        <fullName evidence="2">Uncharacterized protein</fullName>
    </submittedName>
</protein>
<organism evidence="2 3">
    <name type="scientific">Acaryochloris marina (strain MBIC 11017)</name>
    <dbReference type="NCBI Taxonomy" id="329726"/>
    <lineage>
        <taxon>Bacteria</taxon>
        <taxon>Bacillati</taxon>
        <taxon>Cyanobacteriota</taxon>
        <taxon>Cyanophyceae</taxon>
        <taxon>Acaryochloridales</taxon>
        <taxon>Acaryochloridaceae</taxon>
        <taxon>Acaryochloris</taxon>
    </lineage>
</organism>
<sequence length="90" mass="10296">MSDKLAYIQRIETQISDVKATLAQLKSDRDRILEQAQHEEIEQLEQHLADAQLKLTDIANAADEAWQEITQAIDEAIKGLQTRVQNLLNR</sequence>
<name>B0CAR3_ACAM1</name>
<gene>
    <name evidence="2" type="ordered locus">AM1_5307</name>
</gene>
<evidence type="ECO:0000313" key="3">
    <source>
        <dbReference type="Proteomes" id="UP000000268"/>
    </source>
</evidence>
<dbReference type="Proteomes" id="UP000000268">
    <property type="component" value="Chromosome"/>
</dbReference>
<evidence type="ECO:0000256" key="1">
    <source>
        <dbReference type="SAM" id="Coils"/>
    </source>
</evidence>
<keyword evidence="1" id="KW-0175">Coiled coil</keyword>
<reference evidence="2 3" key="1">
    <citation type="journal article" date="2008" name="Proc. Natl. Acad. Sci. U.S.A.">
        <title>Niche adaptation and genome expansion in the chlorophyll d-producing cyanobacterium Acaryochloris marina.</title>
        <authorList>
            <person name="Swingley W.D."/>
            <person name="Chen M."/>
            <person name="Cheung P.C."/>
            <person name="Conrad A.L."/>
            <person name="Dejesa L.C."/>
            <person name="Hao J."/>
            <person name="Honchak B.M."/>
            <person name="Karbach L.E."/>
            <person name="Kurdoglu A."/>
            <person name="Lahiri S."/>
            <person name="Mastrian S.D."/>
            <person name="Miyashita H."/>
            <person name="Page L."/>
            <person name="Ramakrishna P."/>
            <person name="Satoh S."/>
            <person name="Sattley W.M."/>
            <person name="Shimada Y."/>
            <person name="Taylor H.L."/>
            <person name="Tomo T."/>
            <person name="Tsuchiya T."/>
            <person name="Wang Z.T."/>
            <person name="Raymond J."/>
            <person name="Mimuro M."/>
            <person name="Blankenship R.E."/>
            <person name="Touchman J.W."/>
        </authorList>
    </citation>
    <scope>NUCLEOTIDE SEQUENCE [LARGE SCALE GENOMIC DNA]</scope>
    <source>
        <strain evidence="3">MBIC 11017</strain>
    </source>
</reference>
<dbReference type="OrthoDB" id="9849783at2"/>